<dbReference type="Proteomes" id="UP000697710">
    <property type="component" value="Unassembled WGS sequence"/>
</dbReference>
<dbReference type="Pfam" id="PF04542">
    <property type="entry name" value="Sigma70_r2"/>
    <property type="match status" value="1"/>
</dbReference>
<sequence length="92" mass="10514">MTEPRSGQLDDTQILLDRIRLGDEQAREVLYARLLPGIRRWARGRLPSGSRDLSETDDLVQIALSRSLSRLEAFESRGRGAFMGYLRQILLN</sequence>
<dbReference type="InterPro" id="IPR007627">
    <property type="entry name" value="RNA_pol_sigma70_r2"/>
</dbReference>
<dbReference type="InterPro" id="IPR013325">
    <property type="entry name" value="RNA_pol_sigma_r2"/>
</dbReference>
<reference evidence="2" key="2">
    <citation type="journal article" date="2021" name="Microbiome">
        <title>Successional dynamics and alternative stable states in a saline activated sludge microbial community over 9 years.</title>
        <authorList>
            <person name="Wang Y."/>
            <person name="Ye J."/>
            <person name="Ju F."/>
            <person name="Liu L."/>
            <person name="Boyd J.A."/>
            <person name="Deng Y."/>
            <person name="Parks D.H."/>
            <person name="Jiang X."/>
            <person name="Yin X."/>
            <person name="Woodcroft B.J."/>
            <person name="Tyson G.W."/>
            <person name="Hugenholtz P."/>
            <person name="Polz M.F."/>
            <person name="Zhang T."/>
        </authorList>
    </citation>
    <scope>NUCLEOTIDE SEQUENCE</scope>
    <source>
        <strain evidence="2">HKST-UBA01</strain>
    </source>
</reference>
<proteinExistence type="predicted"/>
<dbReference type="GO" id="GO:0006352">
    <property type="term" value="P:DNA-templated transcription initiation"/>
    <property type="evidence" value="ECO:0007669"/>
    <property type="project" value="InterPro"/>
</dbReference>
<protein>
    <recommendedName>
        <fullName evidence="1">RNA polymerase sigma-70 region 2 domain-containing protein</fullName>
    </recommendedName>
</protein>
<gene>
    <name evidence="2" type="ORF">KC729_03120</name>
</gene>
<evidence type="ECO:0000313" key="3">
    <source>
        <dbReference type="Proteomes" id="UP000697710"/>
    </source>
</evidence>
<name>A0A956LWJ8_UNCEI</name>
<dbReference type="SUPFAM" id="SSF88946">
    <property type="entry name" value="Sigma2 domain of RNA polymerase sigma factors"/>
    <property type="match status" value="1"/>
</dbReference>
<dbReference type="GO" id="GO:0003700">
    <property type="term" value="F:DNA-binding transcription factor activity"/>
    <property type="evidence" value="ECO:0007669"/>
    <property type="project" value="InterPro"/>
</dbReference>
<accession>A0A956LWJ8</accession>
<dbReference type="AlphaFoldDB" id="A0A956LWJ8"/>
<dbReference type="EMBL" id="JAGQHR010000052">
    <property type="protein sequence ID" value="MCA9726646.1"/>
    <property type="molecule type" value="Genomic_DNA"/>
</dbReference>
<evidence type="ECO:0000313" key="2">
    <source>
        <dbReference type="EMBL" id="MCA9726646.1"/>
    </source>
</evidence>
<dbReference type="Gene3D" id="1.10.1740.10">
    <property type="match status" value="1"/>
</dbReference>
<organism evidence="2 3">
    <name type="scientific">Eiseniibacteriota bacterium</name>
    <dbReference type="NCBI Taxonomy" id="2212470"/>
    <lineage>
        <taxon>Bacteria</taxon>
        <taxon>Candidatus Eiseniibacteriota</taxon>
    </lineage>
</organism>
<evidence type="ECO:0000259" key="1">
    <source>
        <dbReference type="Pfam" id="PF04542"/>
    </source>
</evidence>
<feature type="domain" description="RNA polymerase sigma-70 region 2" evidence="1">
    <location>
        <begin position="30"/>
        <end position="90"/>
    </location>
</feature>
<reference evidence="2" key="1">
    <citation type="submission" date="2020-04" db="EMBL/GenBank/DDBJ databases">
        <authorList>
            <person name="Zhang T."/>
        </authorList>
    </citation>
    <scope>NUCLEOTIDE SEQUENCE</scope>
    <source>
        <strain evidence="2">HKST-UBA01</strain>
    </source>
</reference>
<feature type="non-terminal residue" evidence="2">
    <location>
        <position position="92"/>
    </location>
</feature>
<comment type="caution">
    <text evidence="2">The sequence shown here is derived from an EMBL/GenBank/DDBJ whole genome shotgun (WGS) entry which is preliminary data.</text>
</comment>